<accession>A0A1D1URV4</accession>
<evidence type="ECO:0000313" key="2">
    <source>
        <dbReference type="EMBL" id="GAU92414.1"/>
    </source>
</evidence>
<comment type="caution">
    <text evidence="2">The sequence shown here is derived from an EMBL/GenBank/DDBJ whole genome shotgun (WGS) entry which is preliminary data.</text>
</comment>
<reference evidence="2 3" key="1">
    <citation type="journal article" date="2016" name="Nat. Commun.">
        <title>Extremotolerant tardigrade genome and improved radiotolerance of human cultured cells by tardigrade-unique protein.</title>
        <authorList>
            <person name="Hashimoto T."/>
            <person name="Horikawa D.D."/>
            <person name="Saito Y."/>
            <person name="Kuwahara H."/>
            <person name="Kozuka-Hata H."/>
            <person name="Shin-I T."/>
            <person name="Minakuchi Y."/>
            <person name="Ohishi K."/>
            <person name="Motoyama A."/>
            <person name="Aizu T."/>
            <person name="Enomoto A."/>
            <person name="Kondo K."/>
            <person name="Tanaka S."/>
            <person name="Hara Y."/>
            <person name="Koshikawa S."/>
            <person name="Sagara H."/>
            <person name="Miura T."/>
            <person name="Yokobori S."/>
            <person name="Miyagawa K."/>
            <person name="Suzuki Y."/>
            <person name="Kubo T."/>
            <person name="Oyama M."/>
            <person name="Kohara Y."/>
            <person name="Fujiyama A."/>
            <person name="Arakawa K."/>
            <person name="Katayama T."/>
            <person name="Toyoda A."/>
            <person name="Kunieda T."/>
        </authorList>
    </citation>
    <scope>NUCLEOTIDE SEQUENCE [LARGE SCALE GENOMIC DNA]</scope>
    <source>
        <strain evidence="2 3">YOKOZUNA-1</strain>
    </source>
</reference>
<name>A0A1D1URV4_RAMVA</name>
<dbReference type="SUPFAM" id="SSF49313">
    <property type="entry name" value="Cadherin-like"/>
    <property type="match status" value="1"/>
</dbReference>
<evidence type="ECO:0008006" key="4">
    <source>
        <dbReference type="Google" id="ProtNLM"/>
    </source>
</evidence>
<protein>
    <recommendedName>
        <fullName evidence="4">Cadherin domain-containing protein</fullName>
    </recommendedName>
</protein>
<dbReference type="EMBL" id="BDGG01000002">
    <property type="protein sequence ID" value="GAU92414.1"/>
    <property type="molecule type" value="Genomic_DNA"/>
</dbReference>
<dbReference type="Proteomes" id="UP000186922">
    <property type="component" value="Unassembled WGS sequence"/>
</dbReference>
<dbReference type="GO" id="GO:0016020">
    <property type="term" value="C:membrane"/>
    <property type="evidence" value="ECO:0007669"/>
    <property type="project" value="InterPro"/>
</dbReference>
<evidence type="ECO:0000313" key="3">
    <source>
        <dbReference type="Proteomes" id="UP000186922"/>
    </source>
</evidence>
<feature type="compositionally biased region" description="Polar residues" evidence="1">
    <location>
        <begin position="194"/>
        <end position="203"/>
    </location>
</feature>
<feature type="compositionally biased region" description="Polar residues" evidence="1">
    <location>
        <begin position="743"/>
        <end position="754"/>
    </location>
</feature>
<dbReference type="GO" id="GO:0005509">
    <property type="term" value="F:calcium ion binding"/>
    <property type="evidence" value="ECO:0007669"/>
    <property type="project" value="InterPro"/>
</dbReference>
<dbReference type="InterPro" id="IPR015919">
    <property type="entry name" value="Cadherin-like_sf"/>
</dbReference>
<dbReference type="OrthoDB" id="10643459at2759"/>
<proteinExistence type="predicted"/>
<feature type="region of interest" description="Disordered" evidence="1">
    <location>
        <begin position="169"/>
        <end position="228"/>
    </location>
</feature>
<gene>
    <name evidence="2" type="primary">RvY_04497-1</name>
    <name evidence="2" type="synonym">RvY_04497.1</name>
    <name evidence="2" type="ORF">RvY_04497</name>
</gene>
<feature type="compositionally biased region" description="Polar residues" evidence="1">
    <location>
        <begin position="379"/>
        <end position="415"/>
    </location>
</feature>
<sequence length="1298" mass="141394">MKMHPLKPKQTDISTLEPKITFVYKEATTPDPLSSDLDPRFIEQVFRQTIPKNSPALPSRTDNPPFNPFPPQFFDKTQNQWNSIDNPIIINLNESQPYSPFGMTEQPVQNMPWMPRDDARNLILPGSSDQPTALALTSEPAGFSQLPMTSIPPWPHRTINPQHMQLGTTNSFRPQEPPAKVNQDTRVNRPGPDSSFSVISGPNSPMKGGPSGPFIAGNPPPTSTPPRIRQMRITPLVPITMTTRGGAVDRQDFDPNSDRQDIVTSTMPNRPNDQPESISQLAQNFVRDRKEGRTREPMPSDQVSKRRFMSVGGFRRRTARPFYAAQRKRITTTTTTTMSPFIASIQIESHPVTIQQDSQQSSIRLPPVWDGKVTVQNSGQADAFPQPQNFHQTQGNNQGQRQEGSRPLNTGQNVGIQLPPVWDGKTSNENKQLNPPPLPPVQQFPEAAAPVQQMNNQQLTNSINIGATPIPSNENSAEVFANPMSRQTTPFVCPCLQNPVGQSGASVTPPTVPMVPQFPQQQMQGSMEPNRGFNLGIQSQNSFIRNENGNQVLMTGNPRRDFGNALQQTAFPQNAQMGIGQFFSSGPMQGPTFQQPVNNNGGSPLCMESNDINIGQNKLGSASFVLRPSSADDPYSPVGRATFEYLPSVNSINTNSNGLNNFPGPEKYKPSSNNEVRNFGMNGNAVITGQRPYPGAESTIIGQQGSNKALQFSSNANSPNVDLLAIRPRVTPQAQPTLPRPTMPSQGFETTTPSQWQPFTPHWSTTIAVESPSQVVSISGLKQLRQDTPENQIPKGPLPIWSYNIPEDNRYQQGNSYQNRDGELIDLQGTQQTITVDIIHPVRRLISVSANTPICAQSQVNLDLDSSTPPNTILGTILAADPGALSLQWSIERDSTGGIFSVNKVTGDFGLIGSLKGINEAKVEVRVANSLGQFCITLVVVRVRRSFDAANGDVESRQMGIPGNSGSWFSHDSFNVTIPCSLPSETLIMQATARHPTGQPIRYLLRGSDEFGLNQTGYVALLKLNLGNPEPFRSFVIVAQDTSGRESTATINVNLDLSTCYGPQFDVAAFLYDVNTDCSGVRPTDEISQIVIVVADSFGRKDTATVRISVFVNCSTTVLPGTSNDAVATTPVEAAPNKWKSLDEIGTDLGDFLMRVPCASPKGTVVAAVNPSVLLNLGTNVPDIRLENTAEFVISQPNGTITAQVDLPDVDTLFNFPLVADGSPFGLGRIVGNITVQVVCDSLRTPLSIKKAVRSGSTEQVSVPSLQVSTFPFTRLDPWNAHLDLTFHNETAVATSNK</sequence>
<feature type="region of interest" description="Disordered" evidence="1">
    <location>
        <begin position="733"/>
        <end position="754"/>
    </location>
</feature>
<feature type="region of interest" description="Disordered" evidence="1">
    <location>
        <begin position="379"/>
        <end position="433"/>
    </location>
</feature>
<evidence type="ECO:0000256" key="1">
    <source>
        <dbReference type="SAM" id="MobiDB-lite"/>
    </source>
</evidence>
<organism evidence="2 3">
    <name type="scientific">Ramazzottius varieornatus</name>
    <name type="common">Water bear</name>
    <name type="synonym">Tardigrade</name>
    <dbReference type="NCBI Taxonomy" id="947166"/>
    <lineage>
        <taxon>Eukaryota</taxon>
        <taxon>Metazoa</taxon>
        <taxon>Ecdysozoa</taxon>
        <taxon>Tardigrada</taxon>
        <taxon>Eutardigrada</taxon>
        <taxon>Parachela</taxon>
        <taxon>Hypsibioidea</taxon>
        <taxon>Ramazzottiidae</taxon>
        <taxon>Ramazzottius</taxon>
    </lineage>
</organism>
<keyword evidence="3" id="KW-1185">Reference proteome</keyword>